<dbReference type="InterPro" id="IPR003593">
    <property type="entry name" value="AAA+_ATPase"/>
</dbReference>
<dbReference type="PANTHER" id="PTHR42794">
    <property type="entry name" value="HEMIN IMPORT ATP-BINDING PROTEIN HMUV"/>
    <property type="match status" value="1"/>
</dbReference>
<dbReference type="SUPFAM" id="SSF52540">
    <property type="entry name" value="P-loop containing nucleoside triphosphate hydrolases"/>
    <property type="match status" value="1"/>
</dbReference>
<protein>
    <submittedName>
        <fullName evidence="7">Heme ABC transporter ATP-binding protein</fullName>
    </submittedName>
</protein>
<keyword evidence="3 7" id="KW-0067">ATP-binding</keyword>
<evidence type="ECO:0000256" key="3">
    <source>
        <dbReference type="ARBA" id="ARBA00022840"/>
    </source>
</evidence>
<dbReference type="InterPro" id="IPR027417">
    <property type="entry name" value="P-loop_NTPase"/>
</dbReference>
<dbReference type="RefSeq" id="WP_317490653.1">
    <property type="nucleotide sequence ID" value="NZ_CP136051.1"/>
</dbReference>
<dbReference type="GO" id="GO:0005524">
    <property type="term" value="F:ATP binding"/>
    <property type="evidence" value="ECO:0007669"/>
    <property type="project" value="UniProtKB-KW"/>
</dbReference>
<dbReference type="PROSITE" id="PS00211">
    <property type="entry name" value="ABC_TRANSPORTER_1"/>
    <property type="match status" value="1"/>
</dbReference>
<dbReference type="SMART" id="SM00382">
    <property type="entry name" value="AAA"/>
    <property type="match status" value="1"/>
</dbReference>
<dbReference type="PROSITE" id="PS50893">
    <property type="entry name" value="ABC_TRANSPORTER_2"/>
    <property type="match status" value="1"/>
</dbReference>
<dbReference type="InterPro" id="IPR003439">
    <property type="entry name" value="ABC_transporter-like_ATP-bd"/>
</dbReference>
<dbReference type="InterPro" id="IPR017871">
    <property type="entry name" value="ABC_transporter-like_CS"/>
</dbReference>
<dbReference type="Gene3D" id="3.40.50.300">
    <property type="entry name" value="P-loop containing nucleotide triphosphate hydrolases"/>
    <property type="match status" value="1"/>
</dbReference>
<evidence type="ECO:0000256" key="5">
    <source>
        <dbReference type="ARBA" id="ARBA00037066"/>
    </source>
</evidence>
<evidence type="ECO:0000256" key="2">
    <source>
        <dbReference type="ARBA" id="ARBA00022741"/>
    </source>
</evidence>
<evidence type="ECO:0000313" key="7">
    <source>
        <dbReference type="EMBL" id="WOK08005.1"/>
    </source>
</evidence>
<sequence length="275" mass="30748">MYQAKNISFSAGTKKILDQVSVAVFPGKFTAIVGPNGAGKSTLLKALCRDILPDEGEISINNHAMSTYTSRELALTRAVLPQKTHLSLAFTAEEVVMLGRTPHSTTNSQNEEITREVMQEADVYHLKHRVYQTLSGGEQQRVNLARVLAQLHDQQEHPTYLLLDEPTSSLDIAQQHGLLDIVRQRCVERGYGVAAVIHDLNLAAQYADYFLFMKNGKEVGQGPSQLMLRKEMIEHTFSYPVELIYSENSDIPMIYTKGSIPFETTPLLNETINSR</sequence>
<gene>
    <name evidence="7" type="ORF">RT717_05090</name>
</gene>
<proteinExistence type="predicted"/>
<keyword evidence="2" id="KW-0547">Nucleotide-binding</keyword>
<dbReference type="PANTHER" id="PTHR42794:SF1">
    <property type="entry name" value="HEMIN IMPORT ATP-BINDING PROTEIN HMUV"/>
    <property type="match status" value="1"/>
</dbReference>
<dbReference type="Proteomes" id="UP001302349">
    <property type="component" value="Chromosome"/>
</dbReference>
<dbReference type="CDD" id="cd03214">
    <property type="entry name" value="ABC_Iron-Siderophores_B12_Hemin"/>
    <property type="match status" value="1"/>
</dbReference>
<comment type="function">
    <text evidence="5">Part of the ABC transporter complex HmuTUV involved in hemin import. Responsible for energy coupling to the transport system.</text>
</comment>
<organism evidence="7 8">
    <name type="scientific">Imperialibacter roseus</name>
    <dbReference type="NCBI Taxonomy" id="1324217"/>
    <lineage>
        <taxon>Bacteria</taxon>
        <taxon>Pseudomonadati</taxon>
        <taxon>Bacteroidota</taxon>
        <taxon>Cytophagia</taxon>
        <taxon>Cytophagales</taxon>
        <taxon>Flammeovirgaceae</taxon>
        <taxon>Imperialibacter</taxon>
    </lineage>
</organism>
<reference evidence="7 8" key="1">
    <citation type="journal article" date="2023" name="Microbiol. Resour. Announc.">
        <title>Complete Genome Sequence of Imperialibacter roseus strain P4T.</title>
        <authorList>
            <person name="Tizabi D.R."/>
            <person name="Bachvaroff T."/>
            <person name="Hill R.T."/>
        </authorList>
    </citation>
    <scope>NUCLEOTIDE SEQUENCE [LARGE SCALE GENOMIC DNA]</scope>
    <source>
        <strain evidence="7 8">P4T</strain>
    </source>
</reference>
<evidence type="ECO:0000256" key="4">
    <source>
        <dbReference type="ARBA" id="ARBA00022967"/>
    </source>
</evidence>
<dbReference type="NCBIfam" id="NF010068">
    <property type="entry name" value="PRK13548.1"/>
    <property type="match status" value="1"/>
</dbReference>
<accession>A0ABZ0IVP5</accession>
<evidence type="ECO:0000256" key="1">
    <source>
        <dbReference type="ARBA" id="ARBA00022448"/>
    </source>
</evidence>
<keyword evidence="8" id="KW-1185">Reference proteome</keyword>
<dbReference type="EMBL" id="CP136051">
    <property type="protein sequence ID" value="WOK08005.1"/>
    <property type="molecule type" value="Genomic_DNA"/>
</dbReference>
<dbReference type="Pfam" id="PF00005">
    <property type="entry name" value="ABC_tran"/>
    <property type="match status" value="1"/>
</dbReference>
<keyword evidence="4" id="KW-1278">Translocase</keyword>
<evidence type="ECO:0000259" key="6">
    <source>
        <dbReference type="PROSITE" id="PS50893"/>
    </source>
</evidence>
<feature type="domain" description="ABC transporter" evidence="6">
    <location>
        <begin position="2"/>
        <end position="240"/>
    </location>
</feature>
<evidence type="ECO:0000313" key="8">
    <source>
        <dbReference type="Proteomes" id="UP001302349"/>
    </source>
</evidence>
<name>A0ABZ0IVP5_9BACT</name>
<keyword evidence="1" id="KW-0813">Transport</keyword>